<evidence type="ECO:0000313" key="2">
    <source>
        <dbReference type="Proteomes" id="UP001596055"/>
    </source>
</evidence>
<keyword evidence="2" id="KW-1185">Reference proteome</keyword>
<dbReference type="RefSeq" id="WP_248158820.1">
    <property type="nucleotide sequence ID" value="NZ_JAKZAJ010000004.1"/>
</dbReference>
<sequence>MSADEILVCVSDDIGIRTWLERCLQGEWHIEFVGSSDLSRISRLVEAARTRMVMVAADDADPERALRVIRFIASSDEELAVVGLVRRVSQDFLLRSMRAGARDCFIASSDGEEARDRIRELLAHTPSLARAGGGHAQNRIVLVTGARSVVDSRFFAQNLVFNTHFFHPDEQILGLDTASDDRHAFYLDSNNRLALQDLIRNPESLDSALIETALEEYLPGLRFLAGQLSIGQDGDQENTDLFIALSQLSGLFDRIIVNVDAAVADFWINTVGIRAAELVMVMHPIVEQAHEARRRLDSWKERLAPDCRVSFLLDGYEKKGVPPVGDLEKAVGVPILGTLPLDWGTRMMAMNAGLPLHRLPGKSAYQKALQKILQERVARETERSGEGERRVAKA</sequence>
<accession>A0ABW0RQY2</accession>
<protein>
    <submittedName>
        <fullName evidence="1">CpaE family protein</fullName>
    </submittedName>
</protein>
<proteinExistence type="predicted"/>
<dbReference type="Gene3D" id="3.40.50.2300">
    <property type="match status" value="1"/>
</dbReference>
<comment type="caution">
    <text evidence="1">The sequence shown here is derived from an EMBL/GenBank/DDBJ whole genome shotgun (WGS) entry which is preliminary data.</text>
</comment>
<gene>
    <name evidence="1" type="ORF">ACFPQA_16280</name>
</gene>
<reference evidence="2" key="1">
    <citation type="journal article" date="2019" name="Int. J. Syst. Evol. Microbiol.">
        <title>The Global Catalogue of Microorganisms (GCM) 10K type strain sequencing project: providing services to taxonomists for standard genome sequencing and annotation.</title>
        <authorList>
            <consortium name="The Broad Institute Genomics Platform"/>
            <consortium name="The Broad Institute Genome Sequencing Center for Infectious Disease"/>
            <person name="Wu L."/>
            <person name="Ma J."/>
        </authorList>
    </citation>
    <scope>NUCLEOTIDE SEQUENCE [LARGE SCALE GENOMIC DNA]</scope>
    <source>
        <strain evidence="2">CGMCC 4.1799</strain>
    </source>
</reference>
<dbReference type="Gene3D" id="3.40.50.300">
    <property type="entry name" value="P-loop containing nucleotide triphosphate hydrolases"/>
    <property type="match status" value="1"/>
</dbReference>
<dbReference type="Proteomes" id="UP001596055">
    <property type="component" value="Unassembled WGS sequence"/>
</dbReference>
<dbReference type="SUPFAM" id="SSF52540">
    <property type="entry name" value="P-loop containing nucleoside triphosphate hydrolases"/>
    <property type="match status" value="1"/>
</dbReference>
<dbReference type="InterPro" id="IPR027417">
    <property type="entry name" value="P-loop_NTPase"/>
</dbReference>
<dbReference type="EMBL" id="JBHSNL010000006">
    <property type="protein sequence ID" value="MFC5546624.1"/>
    <property type="molecule type" value="Genomic_DNA"/>
</dbReference>
<name>A0ABW0RQY2_9GAMM</name>
<evidence type="ECO:0000313" key="1">
    <source>
        <dbReference type="EMBL" id="MFC5546624.1"/>
    </source>
</evidence>
<organism evidence="1 2">
    <name type="scientific">Marinobacter koreensis</name>
    <dbReference type="NCBI Taxonomy" id="335974"/>
    <lineage>
        <taxon>Bacteria</taxon>
        <taxon>Pseudomonadati</taxon>
        <taxon>Pseudomonadota</taxon>
        <taxon>Gammaproteobacteria</taxon>
        <taxon>Pseudomonadales</taxon>
        <taxon>Marinobacteraceae</taxon>
        <taxon>Marinobacter</taxon>
    </lineage>
</organism>